<reference evidence="1 2" key="1">
    <citation type="journal article" date="2024" name="G3 (Bethesda)">
        <title>Genome assembly of Hibiscus sabdariffa L. provides insights into metabolisms of medicinal natural products.</title>
        <authorList>
            <person name="Kim T."/>
        </authorList>
    </citation>
    <scope>NUCLEOTIDE SEQUENCE [LARGE SCALE GENOMIC DNA]</scope>
    <source>
        <strain evidence="1">TK-2024</strain>
        <tissue evidence="1">Old leaves</tissue>
    </source>
</reference>
<organism evidence="1 2">
    <name type="scientific">Hibiscus sabdariffa</name>
    <name type="common">roselle</name>
    <dbReference type="NCBI Taxonomy" id="183260"/>
    <lineage>
        <taxon>Eukaryota</taxon>
        <taxon>Viridiplantae</taxon>
        <taxon>Streptophyta</taxon>
        <taxon>Embryophyta</taxon>
        <taxon>Tracheophyta</taxon>
        <taxon>Spermatophyta</taxon>
        <taxon>Magnoliopsida</taxon>
        <taxon>eudicotyledons</taxon>
        <taxon>Gunneridae</taxon>
        <taxon>Pentapetalae</taxon>
        <taxon>rosids</taxon>
        <taxon>malvids</taxon>
        <taxon>Malvales</taxon>
        <taxon>Malvaceae</taxon>
        <taxon>Malvoideae</taxon>
        <taxon>Hibiscus</taxon>
    </lineage>
</organism>
<comment type="caution">
    <text evidence="1">The sequence shown here is derived from an EMBL/GenBank/DDBJ whole genome shotgun (WGS) entry which is preliminary data.</text>
</comment>
<accession>A0ABR2RTJ6</accession>
<dbReference type="EMBL" id="JBBPBN010000021">
    <property type="protein sequence ID" value="KAK9016175.1"/>
    <property type="molecule type" value="Genomic_DNA"/>
</dbReference>
<keyword evidence="2" id="KW-1185">Reference proteome</keyword>
<proteinExistence type="predicted"/>
<evidence type="ECO:0000313" key="2">
    <source>
        <dbReference type="Proteomes" id="UP001396334"/>
    </source>
</evidence>
<sequence length="242" mass="27682">MQRSWKLNIEARSRIFNLKLKATNILPTGDFHRFSLLLRLRSFILKLHLKSDSTLSISTQRKRTFKSTFLTLLHKLRLRRANNALTTQNPDLKSLLKQFATKESGCGGSLVIAIMALLLQWISKEDGKHYVSNYAWKWIEWSYGYSVFSGFWYAAWKLKFEEQEELKSYFGLVKEPRSPSPQPLPLPFPPRTVLKIMGSFESGNVSHPLFASGPLPLPPCGTLGNFAYEEIATACHHFSSDN</sequence>
<dbReference type="Proteomes" id="UP001396334">
    <property type="component" value="Unassembled WGS sequence"/>
</dbReference>
<evidence type="ECO:0000313" key="1">
    <source>
        <dbReference type="EMBL" id="KAK9016175.1"/>
    </source>
</evidence>
<protein>
    <submittedName>
        <fullName evidence="1">Uncharacterized protein</fullName>
    </submittedName>
</protein>
<gene>
    <name evidence="1" type="ORF">V6N11_007255</name>
</gene>
<name>A0ABR2RTJ6_9ROSI</name>